<dbReference type="Proteomes" id="UP000199572">
    <property type="component" value="Unassembled WGS sequence"/>
</dbReference>
<dbReference type="SUPFAM" id="SSF55486">
    <property type="entry name" value="Metalloproteases ('zincins'), catalytic domain"/>
    <property type="match status" value="1"/>
</dbReference>
<keyword evidence="3" id="KW-0645">Protease</keyword>
<dbReference type="CDD" id="cd09604">
    <property type="entry name" value="M1_APN_like"/>
    <property type="match status" value="1"/>
</dbReference>
<dbReference type="Pfam" id="PF01433">
    <property type="entry name" value="Peptidase_M1"/>
    <property type="match status" value="1"/>
</dbReference>
<feature type="signal peptide" evidence="1">
    <location>
        <begin position="1"/>
        <end position="22"/>
    </location>
</feature>
<dbReference type="GO" id="GO:0008270">
    <property type="term" value="F:zinc ion binding"/>
    <property type="evidence" value="ECO:0007669"/>
    <property type="project" value="InterPro"/>
</dbReference>
<dbReference type="Gene3D" id="1.10.390.10">
    <property type="entry name" value="Neutral Protease Domain 2"/>
    <property type="match status" value="1"/>
</dbReference>
<feature type="chain" id="PRO_5011646256" evidence="1">
    <location>
        <begin position="23"/>
        <end position="660"/>
    </location>
</feature>
<dbReference type="STRING" id="390241.SAMN04488023_12411"/>
<evidence type="ECO:0000313" key="3">
    <source>
        <dbReference type="EMBL" id="SER98895.1"/>
    </source>
</evidence>
<evidence type="ECO:0000259" key="2">
    <source>
        <dbReference type="Pfam" id="PF01433"/>
    </source>
</evidence>
<keyword evidence="3" id="KW-0031">Aminopeptidase</keyword>
<protein>
    <submittedName>
        <fullName evidence="3">Aminopeptidase N</fullName>
    </submittedName>
</protein>
<reference evidence="4" key="1">
    <citation type="submission" date="2016-10" db="EMBL/GenBank/DDBJ databases">
        <authorList>
            <person name="Varghese N."/>
            <person name="Submissions S."/>
        </authorList>
    </citation>
    <scope>NUCLEOTIDE SEQUENCE [LARGE SCALE GENOMIC DNA]</scope>
    <source>
        <strain evidence="4">DSM 18610</strain>
    </source>
</reference>
<dbReference type="InterPro" id="IPR027268">
    <property type="entry name" value="Peptidase_M4/M1_CTD_sf"/>
</dbReference>
<gene>
    <name evidence="3" type="ORF">SAMN04488023_12411</name>
</gene>
<sequence length="660" mass="74062">MKVNRLIALCLTCCAFDFSTNAQQTSSAPASNYNAAEAFGPLFYTQNGNEFRSAIGSPGPKYWQNRVDYNITASLDEAKNTVTGTVTLTYKNNSPDKLPYLWLQLDQNTFKKTSRGYAITPARSRYGAQGENFEGGYTISNISVVQKAAAVKFSSLVEDTRMQIRLDQPIAAGGEVVTIKMDYSYVVPKEGSDRTGHLTTKNGEIFAIAQWFPRMCVYDDVIGWNTLPYWGGGEFYCEYGDINFAITAPASHIVMGSGELLNPQEVFTAEQLKRWNEAKNSDKTIHIRSEAEVTDPKSRPAKDKLTWKFKILNARDAAWASSKSFVLDAARFNLPSGKKGLAVSAHPVESNGADGYGRGVEYVKSTIEHYSSKWFEYPYPMAVNVAANIGGMEYPGIVFCGWKAKNGSAWGVIDHEFGHTWFPMIVGSNERKYGWMDEGFNTFINGISSENFNNGEYKQRPTDMHAIGKQVIGNPRFENIMQMPDEMMEANIGVNLYSKPGWGLDILREQVLGQDRFDYAFRQYIKNWAFKHPTPFDFFRSMENAAGEDLAWFWRSWFLNSWKMDQAIGNVQPIKSNGTTIGYAIQVLNLEKMPMPIILQVKTKSGKTEIVKVPVDAWMKGNTWVVRYPTTEEVVSVTLDPNKVLPDSNADNNTWTASGN</sequence>
<dbReference type="AlphaFoldDB" id="A0A1H9TP58"/>
<feature type="domain" description="Peptidase M1 membrane alanine aminopeptidase" evidence="2">
    <location>
        <begin position="376"/>
        <end position="557"/>
    </location>
</feature>
<keyword evidence="3" id="KW-0378">Hydrolase</keyword>
<evidence type="ECO:0000313" key="4">
    <source>
        <dbReference type="Proteomes" id="UP000199572"/>
    </source>
</evidence>
<organism evidence="3 4">
    <name type="scientific">Pedobacter rhizosphaerae</name>
    <dbReference type="NCBI Taxonomy" id="390241"/>
    <lineage>
        <taxon>Bacteria</taxon>
        <taxon>Pseudomonadati</taxon>
        <taxon>Bacteroidota</taxon>
        <taxon>Sphingobacteriia</taxon>
        <taxon>Sphingobacteriales</taxon>
        <taxon>Sphingobacteriaceae</taxon>
        <taxon>Pedobacter</taxon>
    </lineage>
</organism>
<evidence type="ECO:0000256" key="1">
    <source>
        <dbReference type="SAM" id="SignalP"/>
    </source>
</evidence>
<dbReference type="EMBL" id="FOGG01000024">
    <property type="protein sequence ID" value="SER98895.1"/>
    <property type="molecule type" value="Genomic_DNA"/>
</dbReference>
<dbReference type="GO" id="GO:0004177">
    <property type="term" value="F:aminopeptidase activity"/>
    <property type="evidence" value="ECO:0007669"/>
    <property type="project" value="UniProtKB-KW"/>
</dbReference>
<name>A0A1H9TP58_9SPHI</name>
<dbReference type="GO" id="GO:0008237">
    <property type="term" value="F:metallopeptidase activity"/>
    <property type="evidence" value="ECO:0007669"/>
    <property type="project" value="InterPro"/>
</dbReference>
<proteinExistence type="predicted"/>
<keyword evidence="4" id="KW-1185">Reference proteome</keyword>
<dbReference type="RefSeq" id="WP_175474601.1">
    <property type="nucleotide sequence ID" value="NZ_FOGG01000024.1"/>
</dbReference>
<accession>A0A1H9TP58</accession>
<keyword evidence="1" id="KW-0732">Signal</keyword>
<dbReference type="InterPro" id="IPR014782">
    <property type="entry name" value="Peptidase_M1_dom"/>
</dbReference>